<keyword evidence="6" id="KW-0723">Serine/threonine-protein kinase</keyword>
<evidence type="ECO:0000256" key="2">
    <source>
        <dbReference type="ARBA" id="ARBA00006485"/>
    </source>
</evidence>
<evidence type="ECO:0000256" key="16">
    <source>
        <dbReference type="ARBA" id="ARBA00023242"/>
    </source>
</evidence>
<keyword evidence="23" id="KW-1185">Reference proteome</keyword>
<evidence type="ECO:0000256" key="20">
    <source>
        <dbReference type="ARBA" id="ARBA00049280"/>
    </source>
</evidence>
<dbReference type="GO" id="GO:0008353">
    <property type="term" value="F:RNA polymerase II CTD heptapeptide repeat kinase activity"/>
    <property type="evidence" value="ECO:0007669"/>
    <property type="project" value="UniProtKB-EC"/>
</dbReference>
<dbReference type="InterPro" id="IPR008271">
    <property type="entry name" value="Ser/Thr_kinase_AS"/>
</dbReference>
<dbReference type="SMART" id="SM00220">
    <property type="entry name" value="S_TKc"/>
    <property type="match status" value="1"/>
</dbReference>
<dbReference type="InterPro" id="IPR050108">
    <property type="entry name" value="CDK"/>
</dbReference>
<dbReference type="Gene3D" id="3.30.200.20">
    <property type="entry name" value="Phosphorylase Kinase, domain 1"/>
    <property type="match status" value="1"/>
</dbReference>
<keyword evidence="12" id="KW-0460">Magnesium</keyword>
<feature type="domain" description="Protein kinase" evidence="21">
    <location>
        <begin position="27"/>
        <end position="350"/>
    </location>
</feature>
<organism evidence="22 23">
    <name type="scientific">Geotrichum candidum</name>
    <name type="common">Oospora lactis</name>
    <name type="synonym">Dipodascus geotrichum</name>
    <dbReference type="NCBI Taxonomy" id="1173061"/>
    <lineage>
        <taxon>Eukaryota</taxon>
        <taxon>Fungi</taxon>
        <taxon>Dikarya</taxon>
        <taxon>Ascomycota</taxon>
        <taxon>Saccharomycotina</taxon>
        <taxon>Dipodascomycetes</taxon>
        <taxon>Dipodascales</taxon>
        <taxon>Dipodascaceae</taxon>
        <taxon>Geotrichum</taxon>
    </lineage>
</organism>
<comment type="subcellular location">
    <subcellularLocation>
        <location evidence="1">Nucleus</location>
    </subcellularLocation>
</comment>
<dbReference type="EC" id="2.7.11.22" evidence="4"/>
<evidence type="ECO:0000256" key="1">
    <source>
        <dbReference type="ARBA" id="ARBA00004123"/>
    </source>
</evidence>
<keyword evidence="8" id="KW-0479">Metal-binding</keyword>
<evidence type="ECO:0000256" key="19">
    <source>
        <dbReference type="ARBA" id="ARBA00048367"/>
    </source>
</evidence>
<evidence type="ECO:0000256" key="18">
    <source>
        <dbReference type="ARBA" id="ARBA00047811"/>
    </source>
</evidence>
<keyword evidence="16" id="KW-0539">Nucleus</keyword>
<dbReference type="PANTHER" id="PTHR24056:SF495">
    <property type="entry name" value="CYCLIN-DEPENDENT KINASE 8-RELATED"/>
    <property type="match status" value="1"/>
</dbReference>
<dbReference type="AlphaFoldDB" id="A0A0J9X788"/>
<evidence type="ECO:0000256" key="9">
    <source>
        <dbReference type="ARBA" id="ARBA00022741"/>
    </source>
</evidence>
<dbReference type="OrthoDB" id="6284126at2759"/>
<comment type="catalytic activity">
    <reaction evidence="18">
        <text>L-threonyl-[protein] + ATP = O-phospho-L-threonyl-[protein] + ADP + H(+)</text>
        <dbReference type="Rhea" id="RHEA:46608"/>
        <dbReference type="Rhea" id="RHEA-COMP:11060"/>
        <dbReference type="Rhea" id="RHEA-COMP:11605"/>
        <dbReference type="ChEBI" id="CHEBI:15378"/>
        <dbReference type="ChEBI" id="CHEBI:30013"/>
        <dbReference type="ChEBI" id="CHEBI:30616"/>
        <dbReference type="ChEBI" id="CHEBI:61977"/>
        <dbReference type="ChEBI" id="CHEBI:456216"/>
        <dbReference type="EC" id="2.7.11.22"/>
    </reaction>
</comment>
<keyword evidence="9" id="KW-0547">Nucleotide-binding</keyword>
<dbReference type="PROSITE" id="PS50011">
    <property type="entry name" value="PROTEIN_KINASE_DOM"/>
    <property type="match status" value="1"/>
</dbReference>
<dbReference type="InterPro" id="IPR000719">
    <property type="entry name" value="Prot_kinase_dom"/>
</dbReference>
<dbReference type="Pfam" id="PF00069">
    <property type="entry name" value="Pkinase"/>
    <property type="match status" value="1"/>
</dbReference>
<keyword evidence="5" id="KW-0678">Repressor</keyword>
<dbReference type="CDD" id="cd07842">
    <property type="entry name" value="STKc_CDK8_like"/>
    <property type="match status" value="1"/>
</dbReference>
<evidence type="ECO:0000259" key="21">
    <source>
        <dbReference type="PROSITE" id="PS50011"/>
    </source>
</evidence>
<sequence>MSQALMHPLASYKTRRDKSRVRVLDSYDIIGYIAAGTYGKVYKARSKTGPESNKLVAIKKFKTDKEGEVVHYTGISQSACREMALCREIDHRNIIKLTQIIMEDKCIYMAFEYAEHDLLQIIHHHTHSEQKLIPESILKSVLWQLLNGVSYLHQNWIIHRDLKPANIMLTANGIVKIGDLGLARLFKDPLQSLYAGDKVVVTIWYRAPELLLGGRHYTPSIDLWAVGCIFAELLALRPIFKGEETKADNNFNNGGGKKVIPFQKNQFQKVIDILGFPTTTAWPSMINYPEYASVSSLKPGESDFNSWCHKAFDGYSTSTTRYGAALLANLFAYDPARRETANNALLHPFFTASGGVRITLNAFDGQKYDYPTRRILSDDVDIMAVSYSGSNANTKRSAVVSGETTGRGRKRKLG</sequence>
<comment type="catalytic activity">
    <reaction evidence="20">
        <text>[DNA-directed RNA polymerase] + ATP = phospho-[DNA-directed RNA polymerase] + ADP + H(+)</text>
        <dbReference type="Rhea" id="RHEA:10216"/>
        <dbReference type="Rhea" id="RHEA-COMP:11321"/>
        <dbReference type="Rhea" id="RHEA-COMP:11322"/>
        <dbReference type="ChEBI" id="CHEBI:15378"/>
        <dbReference type="ChEBI" id="CHEBI:30616"/>
        <dbReference type="ChEBI" id="CHEBI:43176"/>
        <dbReference type="ChEBI" id="CHEBI:68546"/>
        <dbReference type="ChEBI" id="CHEBI:456216"/>
        <dbReference type="EC" id="2.7.11.23"/>
    </reaction>
</comment>
<dbReference type="STRING" id="1173061.A0A0J9X788"/>
<name>A0A0J9X788_GEOCN</name>
<comment type="caution">
    <text evidence="22">The sequence shown here is derived from an EMBL/GenBank/DDBJ whole genome shotgun (WGS) entry which is preliminary data.</text>
</comment>
<keyword evidence="14" id="KW-0010">Activator</keyword>
<evidence type="ECO:0000313" key="23">
    <source>
        <dbReference type="Proteomes" id="UP000242525"/>
    </source>
</evidence>
<dbReference type="EC" id="2.7.11.23" evidence="3"/>
<evidence type="ECO:0000256" key="13">
    <source>
        <dbReference type="ARBA" id="ARBA00023015"/>
    </source>
</evidence>
<dbReference type="FunFam" id="1.10.510.10:FF:000408">
    <property type="entry name" value="Serine/threonine-protein kinase SSN3"/>
    <property type="match status" value="1"/>
</dbReference>
<dbReference type="GO" id="GO:0016592">
    <property type="term" value="C:mediator complex"/>
    <property type="evidence" value="ECO:0007669"/>
    <property type="project" value="TreeGrafter"/>
</dbReference>
<protein>
    <recommendedName>
        <fullName evidence="17">Cyclin-dependent kinase 8</fullName>
        <ecNumber evidence="4">2.7.11.22</ecNumber>
        <ecNumber evidence="3">2.7.11.23</ecNumber>
    </recommendedName>
</protein>
<dbReference type="Gene3D" id="1.10.510.10">
    <property type="entry name" value="Transferase(Phosphotransferase) domain 1"/>
    <property type="match status" value="1"/>
</dbReference>
<comment type="catalytic activity">
    <reaction evidence="19">
        <text>L-seryl-[protein] + ATP = O-phospho-L-seryl-[protein] + ADP + H(+)</text>
        <dbReference type="Rhea" id="RHEA:17989"/>
        <dbReference type="Rhea" id="RHEA-COMP:9863"/>
        <dbReference type="Rhea" id="RHEA-COMP:11604"/>
        <dbReference type="ChEBI" id="CHEBI:15378"/>
        <dbReference type="ChEBI" id="CHEBI:29999"/>
        <dbReference type="ChEBI" id="CHEBI:30616"/>
        <dbReference type="ChEBI" id="CHEBI:83421"/>
        <dbReference type="ChEBI" id="CHEBI:456216"/>
        <dbReference type="EC" id="2.7.11.22"/>
    </reaction>
</comment>
<evidence type="ECO:0000256" key="15">
    <source>
        <dbReference type="ARBA" id="ARBA00023163"/>
    </source>
</evidence>
<evidence type="ECO:0000256" key="7">
    <source>
        <dbReference type="ARBA" id="ARBA00022679"/>
    </source>
</evidence>
<dbReference type="SUPFAM" id="SSF56112">
    <property type="entry name" value="Protein kinase-like (PK-like)"/>
    <property type="match status" value="1"/>
</dbReference>
<proteinExistence type="inferred from homology"/>
<dbReference type="PROSITE" id="PS00108">
    <property type="entry name" value="PROTEIN_KINASE_ST"/>
    <property type="match status" value="1"/>
</dbReference>
<evidence type="ECO:0000256" key="6">
    <source>
        <dbReference type="ARBA" id="ARBA00022527"/>
    </source>
</evidence>
<evidence type="ECO:0000256" key="8">
    <source>
        <dbReference type="ARBA" id="ARBA00022723"/>
    </source>
</evidence>
<evidence type="ECO:0000256" key="17">
    <source>
        <dbReference type="ARBA" id="ARBA00041823"/>
    </source>
</evidence>
<evidence type="ECO:0000256" key="4">
    <source>
        <dbReference type="ARBA" id="ARBA00012425"/>
    </source>
</evidence>
<keyword evidence="10 22" id="KW-0418">Kinase</keyword>
<evidence type="ECO:0000256" key="5">
    <source>
        <dbReference type="ARBA" id="ARBA00022491"/>
    </source>
</evidence>
<keyword evidence="11" id="KW-0067">ATP-binding</keyword>
<evidence type="ECO:0000256" key="3">
    <source>
        <dbReference type="ARBA" id="ARBA00012409"/>
    </source>
</evidence>
<dbReference type="GO" id="GO:0005524">
    <property type="term" value="F:ATP binding"/>
    <property type="evidence" value="ECO:0007669"/>
    <property type="project" value="UniProtKB-KW"/>
</dbReference>
<keyword evidence="15" id="KW-0804">Transcription</keyword>
<reference evidence="22" key="1">
    <citation type="submission" date="2014-03" db="EMBL/GenBank/DDBJ databases">
        <authorList>
            <person name="Casaregola S."/>
        </authorList>
    </citation>
    <scope>NUCLEOTIDE SEQUENCE [LARGE SCALE GENOMIC DNA]</scope>
    <source>
        <strain evidence="22">CLIB 918</strain>
    </source>
</reference>
<keyword evidence="13" id="KW-0805">Transcription regulation</keyword>
<dbReference type="GO" id="GO:0046872">
    <property type="term" value="F:metal ion binding"/>
    <property type="evidence" value="ECO:0007669"/>
    <property type="project" value="UniProtKB-KW"/>
</dbReference>
<dbReference type="InterPro" id="IPR011009">
    <property type="entry name" value="Kinase-like_dom_sf"/>
</dbReference>
<comment type="similarity">
    <text evidence="2">Belongs to the protein kinase superfamily. CMGC Ser/Thr protein kinase family. CDC2/CDKX subfamily.</text>
</comment>
<dbReference type="GO" id="GO:0004693">
    <property type="term" value="F:cyclin-dependent protein serine/threonine kinase activity"/>
    <property type="evidence" value="ECO:0007669"/>
    <property type="project" value="UniProtKB-EC"/>
</dbReference>
<keyword evidence="7" id="KW-0808">Transferase</keyword>
<dbReference type="Proteomes" id="UP000242525">
    <property type="component" value="Unassembled WGS sequence"/>
</dbReference>
<evidence type="ECO:0000256" key="14">
    <source>
        <dbReference type="ARBA" id="ARBA00023159"/>
    </source>
</evidence>
<dbReference type="PANTHER" id="PTHR24056">
    <property type="entry name" value="CELL DIVISION PROTEIN KINASE"/>
    <property type="match status" value="1"/>
</dbReference>
<evidence type="ECO:0000256" key="10">
    <source>
        <dbReference type="ARBA" id="ARBA00022777"/>
    </source>
</evidence>
<accession>A0A0J9X788</accession>
<dbReference type="EMBL" id="CCBN010000004">
    <property type="protein sequence ID" value="CDO53086.1"/>
    <property type="molecule type" value="Genomic_DNA"/>
</dbReference>
<evidence type="ECO:0000256" key="11">
    <source>
        <dbReference type="ARBA" id="ARBA00022840"/>
    </source>
</evidence>
<evidence type="ECO:0000256" key="12">
    <source>
        <dbReference type="ARBA" id="ARBA00022842"/>
    </source>
</evidence>
<gene>
    <name evidence="22" type="ORF">BN980_GECA04s04102g</name>
</gene>
<evidence type="ECO:0000313" key="22">
    <source>
        <dbReference type="EMBL" id="CDO53086.1"/>
    </source>
</evidence>